<reference evidence="4" key="1">
    <citation type="journal article" date="2019" name="Int. J. Syst. Evol. Microbiol.">
        <title>The Global Catalogue of Microorganisms (GCM) 10K type strain sequencing project: providing services to taxonomists for standard genome sequencing and annotation.</title>
        <authorList>
            <consortium name="The Broad Institute Genomics Platform"/>
            <consortium name="The Broad Institute Genome Sequencing Center for Infectious Disease"/>
            <person name="Wu L."/>
            <person name="Ma J."/>
        </authorList>
    </citation>
    <scope>NUCLEOTIDE SEQUENCE [LARGE SCALE GENOMIC DNA]</scope>
    <source>
        <strain evidence="4">KCTC 42662</strain>
    </source>
</reference>
<dbReference type="RefSeq" id="WP_380905548.1">
    <property type="nucleotide sequence ID" value="NZ_JBHUEG010000012.1"/>
</dbReference>
<organism evidence="3 4">
    <name type="scientific">Sphingobacterium suaedae</name>
    <dbReference type="NCBI Taxonomy" id="1686402"/>
    <lineage>
        <taxon>Bacteria</taxon>
        <taxon>Pseudomonadati</taxon>
        <taxon>Bacteroidota</taxon>
        <taxon>Sphingobacteriia</taxon>
        <taxon>Sphingobacteriales</taxon>
        <taxon>Sphingobacteriaceae</taxon>
        <taxon>Sphingobacterium</taxon>
    </lineage>
</organism>
<evidence type="ECO:0000313" key="3">
    <source>
        <dbReference type="EMBL" id="MFD2549230.1"/>
    </source>
</evidence>
<keyword evidence="4" id="KW-1185">Reference proteome</keyword>
<evidence type="ECO:0000256" key="1">
    <source>
        <dbReference type="SAM" id="MobiDB-lite"/>
    </source>
</evidence>
<sequence length="108" mass="11681">MKILKNSQRMMTIALALLFTASFSVYSFAQRPTGETLAQVWFPTDEAGNIDTDNPMSAPPANCLGGSAYCAVSFNEEDLNPDGHAPISNADDDPDQLIQETRTKAPTN</sequence>
<evidence type="ECO:0000256" key="2">
    <source>
        <dbReference type="SAM" id="SignalP"/>
    </source>
</evidence>
<feature type="region of interest" description="Disordered" evidence="1">
    <location>
        <begin position="80"/>
        <end position="108"/>
    </location>
</feature>
<evidence type="ECO:0008006" key="5">
    <source>
        <dbReference type="Google" id="ProtNLM"/>
    </source>
</evidence>
<keyword evidence="2" id="KW-0732">Signal</keyword>
<gene>
    <name evidence="3" type="ORF">ACFSR5_16400</name>
</gene>
<feature type="compositionally biased region" description="Polar residues" evidence="1">
    <location>
        <begin position="98"/>
        <end position="108"/>
    </location>
</feature>
<comment type="caution">
    <text evidence="3">The sequence shown here is derived from an EMBL/GenBank/DDBJ whole genome shotgun (WGS) entry which is preliminary data.</text>
</comment>
<feature type="chain" id="PRO_5047384207" description="Secreted protein" evidence="2">
    <location>
        <begin position="30"/>
        <end position="108"/>
    </location>
</feature>
<accession>A0ABW5KMU0</accession>
<proteinExistence type="predicted"/>
<evidence type="ECO:0000313" key="4">
    <source>
        <dbReference type="Proteomes" id="UP001597545"/>
    </source>
</evidence>
<protein>
    <recommendedName>
        <fullName evidence="5">Secreted protein</fullName>
    </recommendedName>
</protein>
<dbReference type="Proteomes" id="UP001597545">
    <property type="component" value="Unassembled WGS sequence"/>
</dbReference>
<name>A0ABW5KMU0_9SPHI</name>
<feature type="signal peptide" evidence="2">
    <location>
        <begin position="1"/>
        <end position="29"/>
    </location>
</feature>
<dbReference type="EMBL" id="JBHULR010000015">
    <property type="protein sequence ID" value="MFD2549230.1"/>
    <property type="molecule type" value="Genomic_DNA"/>
</dbReference>